<keyword evidence="1" id="KW-0812">Transmembrane</keyword>
<protein>
    <submittedName>
        <fullName evidence="2">Uncharacterized protein</fullName>
    </submittedName>
</protein>
<comment type="caution">
    <text evidence="2">The sequence shown here is derived from an EMBL/GenBank/DDBJ whole genome shotgun (WGS) entry which is preliminary data.</text>
</comment>
<evidence type="ECO:0000313" key="2">
    <source>
        <dbReference type="EMBL" id="KHK99909.1"/>
    </source>
</evidence>
<keyword evidence="3" id="KW-1185">Reference proteome</keyword>
<sequence length="98" mass="10163">MESRPDAIDGAMTGRVDPPTGVSQLAEILAARDLAPVVNTLDDADSPRVNWRWVVGIALGVAVLALAASIILTQNVSPFIRTAGCDLMAGSSSCIVTE</sequence>
<dbReference type="RefSeq" id="WP_039394342.1">
    <property type="nucleotide sequence ID" value="NZ_JTDK01000001.1"/>
</dbReference>
<accession>A0A0B2A9R6</accession>
<proteinExistence type="predicted"/>
<evidence type="ECO:0000256" key="1">
    <source>
        <dbReference type="SAM" id="Phobius"/>
    </source>
</evidence>
<reference evidence="2 3" key="1">
    <citation type="submission" date="2014-11" db="EMBL/GenBank/DDBJ databases">
        <title>Genome sequence of Microbacterium mangrovi MUSC 115(T).</title>
        <authorList>
            <person name="Lee L.-H."/>
        </authorList>
    </citation>
    <scope>NUCLEOTIDE SEQUENCE [LARGE SCALE GENOMIC DNA]</scope>
    <source>
        <strain evidence="2 3">MUSC 115</strain>
    </source>
</reference>
<evidence type="ECO:0000313" key="3">
    <source>
        <dbReference type="Proteomes" id="UP000031030"/>
    </source>
</evidence>
<name>A0A0B2A9R6_9MICO</name>
<organism evidence="2 3">
    <name type="scientific">Microbacterium mangrovi</name>
    <dbReference type="NCBI Taxonomy" id="1348253"/>
    <lineage>
        <taxon>Bacteria</taxon>
        <taxon>Bacillati</taxon>
        <taxon>Actinomycetota</taxon>
        <taxon>Actinomycetes</taxon>
        <taxon>Micrococcales</taxon>
        <taxon>Microbacteriaceae</taxon>
        <taxon>Microbacterium</taxon>
    </lineage>
</organism>
<gene>
    <name evidence="2" type="ORF">LK09_00835</name>
</gene>
<dbReference type="EMBL" id="JTDK01000001">
    <property type="protein sequence ID" value="KHK99909.1"/>
    <property type="molecule type" value="Genomic_DNA"/>
</dbReference>
<keyword evidence="1" id="KW-0472">Membrane</keyword>
<feature type="transmembrane region" description="Helical" evidence="1">
    <location>
        <begin position="51"/>
        <end position="72"/>
    </location>
</feature>
<dbReference type="AlphaFoldDB" id="A0A0B2A9R6"/>
<keyword evidence="1" id="KW-1133">Transmembrane helix</keyword>
<dbReference type="Proteomes" id="UP000031030">
    <property type="component" value="Unassembled WGS sequence"/>
</dbReference>